<dbReference type="GO" id="GO:0008757">
    <property type="term" value="F:S-adenosylmethionine-dependent methyltransferase activity"/>
    <property type="evidence" value="ECO:0007669"/>
    <property type="project" value="InterPro"/>
</dbReference>
<keyword evidence="6" id="KW-1185">Reference proteome</keyword>
<dbReference type="SUPFAM" id="SSF53335">
    <property type="entry name" value="S-adenosyl-L-methionine-dependent methyltransferases"/>
    <property type="match status" value="1"/>
</dbReference>
<dbReference type="GO" id="GO:0032259">
    <property type="term" value="P:methylation"/>
    <property type="evidence" value="ECO:0007669"/>
    <property type="project" value="UniProtKB-KW"/>
</dbReference>
<sequence>MAANQNPFEAVEVAGGDDSIDRWERCWQEGRIPWDLGQTTPLITDLVQASKLPEGKVLVPGCGSGYDVVAMATPNRKEATPSIK</sequence>
<accession>A0A835R6B6</accession>
<evidence type="ECO:0000256" key="4">
    <source>
        <dbReference type="ARBA" id="ARBA00022691"/>
    </source>
</evidence>
<protein>
    <submittedName>
        <fullName evidence="5">Uncharacterized protein</fullName>
    </submittedName>
</protein>
<keyword evidence="1" id="KW-0597">Phosphoprotein</keyword>
<organism evidence="5 6">
    <name type="scientific">Vanilla planifolia</name>
    <name type="common">Vanilla</name>
    <dbReference type="NCBI Taxonomy" id="51239"/>
    <lineage>
        <taxon>Eukaryota</taxon>
        <taxon>Viridiplantae</taxon>
        <taxon>Streptophyta</taxon>
        <taxon>Embryophyta</taxon>
        <taxon>Tracheophyta</taxon>
        <taxon>Spermatophyta</taxon>
        <taxon>Magnoliopsida</taxon>
        <taxon>Liliopsida</taxon>
        <taxon>Asparagales</taxon>
        <taxon>Orchidaceae</taxon>
        <taxon>Vanilloideae</taxon>
        <taxon>Vanilleae</taxon>
        <taxon>Vanilla</taxon>
    </lineage>
</organism>
<dbReference type="EMBL" id="JADCNL010000005">
    <property type="protein sequence ID" value="KAG0480723.1"/>
    <property type="molecule type" value="Genomic_DNA"/>
</dbReference>
<evidence type="ECO:0000313" key="6">
    <source>
        <dbReference type="Proteomes" id="UP000636800"/>
    </source>
</evidence>
<dbReference type="InterPro" id="IPR029063">
    <property type="entry name" value="SAM-dependent_MTases_sf"/>
</dbReference>
<dbReference type="Gene3D" id="3.40.50.150">
    <property type="entry name" value="Vaccinia Virus protein VP39"/>
    <property type="match status" value="1"/>
</dbReference>
<evidence type="ECO:0000256" key="2">
    <source>
        <dbReference type="ARBA" id="ARBA00022603"/>
    </source>
</evidence>
<dbReference type="Proteomes" id="UP000636800">
    <property type="component" value="Chromosome 5"/>
</dbReference>
<gene>
    <name evidence="5" type="ORF">HPP92_011581</name>
</gene>
<dbReference type="OrthoDB" id="509993at2759"/>
<evidence type="ECO:0000313" key="5">
    <source>
        <dbReference type="EMBL" id="KAG0480723.1"/>
    </source>
</evidence>
<keyword evidence="3" id="KW-0808">Transferase</keyword>
<dbReference type="AlphaFoldDB" id="A0A835R6B6"/>
<dbReference type="PANTHER" id="PTHR32183:SF11">
    <property type="entry name" value="THIOL METHYLTRANSFERASE 2-RELATED"/>
    <property type="match status" value="1"/>
</dbReference>
<proteinExistence type="predicted"/>
<dbReference type="Pfam" id="PF05724">
    <property type="entry name" value="TPMT"/>
    <property type="match status" value="1"/>
</dbReference>
<keyword evidence="2" id="KW-0489">Methyltransferase</keyword>
<dbReference type="InterPro" id="IPR008854">
    <property type="entry name" value="TPMT"/>
</dbReference>
<comment type="caution">
    <text evidence="5">The sequence shown here is derived from an EMBL/GenBank/DDBJ whole genome shotgun (WGS) entry which is preliminary data.</text>
</comment>
<dbReference type="PROSITE" id="PS51585">
    <property type="entry name" value="SAM_MT_TPMT"/>
    <property type="match status" value="1"/>
</dbReference>
<reference evidence="5 6" key="1">
    <citation type="journal article" date="2020" name="Nat. Food">
        <title>A phased Vanilla planifolia genome enables genetic improvement of flavour and production.</title>
        <authorList>
            <person name="Hasing T."/>
            <person name="Tang H."/>
            <person name="Brym M."/>
            <person name="Khazi F."/>
            <person name="Huang T."/>
            <person name="Chambers A.H."/>
        </authorList>
    </citation>
    <scope>NUCLEOTIDE SEQUENCE [LARGE SCALE GENOMIC DNA]</scope>
    <source>
        <tissue evidence="5">Leaf</tissue>
    </source>
</reference>
<evidence type="ECO:0000256" key="3">
    <source>
        <dbReference type="ARBA" id="ARBA00022679"/>
    </source>
</evidence>
<keyword evidence="4" id="KW-0949">S-adenosyl-L-methionine</keyword>
<dbReference type="PANTHER" id="PTHR32183">
    <property type="match status" value="1"/>
</dbReference>
<evidence type="ECO:0000256" key="1">
    <source>
        <dbReference type="ARBA" id="ARBA00022553"/>
    </source>
</evidence>
<name>A0A835R6B6_VANPL</name>